<feature type="transmembrane region" description="Helical" evidence="2">
    <location>
        <begin position="467"/>
        <end position="487"/>
    </location>
</feature>
<keyword evidence="2" id="KW-1133">Transmembrane helix</keyword>
<keyword evidence="2" id="KW-0472">Membrane</keyword>
<evidence type="ECO:0000256" key="1">
    <source>
        <dbReference type="SAM" id="MobiDB-lite"/>
    </source>
</evidence>
<dbReference type="Proteomes" id="UP000799441">
    <property type="component" value="Unassembled WGS sequence"/>
</dbReference>
<keyword evidence="5" id="KW-1185">Reference proteome</keyword>
<reference evidence="4" key="1">
    <citation type="journal article" date="2020" name="Stud. Mycol.">
        <title>101 Dothideomycetes genomes: a test case for predicting lifestyles and emergence of pathogens.</title>
        <authorList>
            <person name="Haridas S."/>
            <person name="Albert R."/>
            <person name="Binder M."/>
            <person name="Bloem J."/>
            <person name="Labutti K."/>
            <person name="Salamov A."/>
            <person name="Andreopoulos B."/>
            <person name="Baker S."/>
            <person name="Barry K."/>
            <person name="Bills G."/>
            <person name="Bluhm B."/>
            <person name="Cannon C."/>
            <person name="Castanera R."/>
            <person name="Culley D."/>
            <person name="Daum C."/>
            <person name="Ezra D."/>
            <person name="Gonzalez J."/>
            <person name="Henrissat B."/>
            <person name="Kuo A."/>
            <person name="Liang C."/>
            <person name="Lipzen A."/>
            <person name="Lutzoni F."/>
            <person name="Magnuson J."/>
            <person name="Mondo S."/>
            <person name="Nolan M."/>
            <person name="Ohm R."/>
            <person name="Pangilinan J."/>
            <person name="Park H.-J."/>
            <person name="Ramirez L."/>
            <person name="Alfaro M."/>
            <person name="Sun H."/>
            <person name="Tritt A."/>
            <person name="Yoshinaga Y."/>
            <person name="Zwiers L.-H."/>
            <person name="Turgeon B."/>
            <person name="Goodwin S."/>
            <person name="Spatafora J."/>
            <person name="Crous P."/>
            <person name="Grigoriev I."/>
        </authorList>
    </citation>
    <scope>NUCLEOTIDE SEQUENCE</scope>
    <source>
        <strain evidence="4">CBS 116435</strain>
    </source>
</reference>
<dbReference type="PROSITE" id="PS51767">
    <property type="entry name" value="PEPTIDASE_A1"/>
    <property type="match status" value="1"/>
</dbReference>
<evidence type="ECO:0000256" key="2">
    <source>
        <dbReference type="SAM" id="Phobius"/>
    </source>
</evidence>
<protein>
    <recommendedName>
        <fullName evidence="3">Peptidase A1 domain-containing protein</fullName>
    </recommendedName>
</protein>
<name>A0A9P4UKT1_9PEZI</name>
<feature type="compositionally biased region" description="Basic and acidic residues" evidence="1">
    <location>
        <begin position="521"/>
        <end position="545"/>
    </location>
</feature>
<accession>A0A9P4UKT1</accession>
<evidence type="ECO:0000313" key="4">
    <source>
        <dbReference type="EMBL" id="KAF2717103.1"/>
    </source>
</evidence>
<sequence>AESSYGLDGPWGAVTVSFGGFPSSYTTDQAQWQFLDLLPAGTWDSYILDVRACSKTDDSRCGAGGLWDRRNSSQCANSGVYMQGSVYAQTMSVGGGISGLPGATCYNSSTVIVEEMSVRYPDGTNSTAIEIGYLALGAKSSTQSFALSDKPDDVINTYNLPGFFYDNEITSSNSFSLHYGAAVLGFKGSLIFGGYDKGRAIGSATTFGMRPPLLKDIVIGVEDGGSPFNFTSKSGLLFDETGKSAQVPAFPDPITPYINLSRQTCDAIADLLPVSFDARSGFYLWDVNDPSFTTIISSPAYLGFVFPPAPGSTDDVTIKVPLFLLNLTLDSQLVGGSDSVPYFPCMPFSMVGDATDSAWPTQGTYYLGRAFLQAAYYGRNWGAGVSWLAQTPGPGSGDGLGYLPLDLIDSDTSIETFDDNGQLNASWAGHWTPIDKTTTPTPVNTHSSTPTMTASNNNTGLSTGAQAGIGVGVGVSVLLALGLLFIFRRRHNARKHLLSGDARVHDTPAWAADDSNLRQKEKRQYVPEVVASDRPHNETSKDYHELPNNIPELSSHEAPQELAGSSDRTT</sequence>
<comment type="caution">
    <text evidence="4">The sequence shown here is derived from an EMBL/GenBank/DDBJ whole genome shotgun (WGS) entry which is preliminary data.</text>
</comment>
<organism evidence="4 5">
    <name type="scientific">Polychaeton citri CBS 116435</name>
    <dbReference type="NCBI Taxonomy" id="1314669"/>
    <lineage>
        <taxon>Eukaryota</taxon>
        <taxon>Fungi</taxon>
        <taxon>Dikarya</taxon>
        <taxon>Ascomycota</taxon>
        <taxon>Pezizomycotina</taxon>
        <taxon>Dothideomycetes</taxon>
        <taxon>Dothideomycetidae</taxon>
        <taxon>Capnodiales</taxon>
        <taxon>Capnodiaceae</taxon>
        <taxon>Polychaeton</taxon>
    </lineage>
</organism>
<dbReference type="OrthoDB" id="4074350at2759"/>
<dbReference type="AlphaFoldDB" id="A0A9P4UKT1"/>
<keyword evidence="2" id="KW-0812">Transmembrane</keyword>
<dbReference type="EMBL" id="MU003852">
    <property type="protein sequence ID" value="KAF2717103.1"/>
    <property type="molecule type" value="Genomic_DNA"/>
</dbReference>
<feature type="domain" description="Peptidase A1" evidence="3">
    <location>
        <begin position="21"/>
        <end position="389"/>
    </location>
</feature>
<dbReference type="SUPFAM" id="SSF50630">
    <property type="entry name" value="Acid proteases"/>
    <property type="match status" value="1"/>
</dbReference>
<gene>
    <name evidence="4" type="ORF">K431DRAFT_334631</name>
</gene>
<dbReference type="Gene3D" id="2.40.70.10">
    <property type="entry name" value="Acid Proteases"/>
    <property type="match status" value="1"/>
</dbReference>
<dbReference type="InterPro" id="IPR021109">
    <property type="entry name" value="Peptidase_aspartic_dom_sf"/>
</dbReference>
<evidence type="ECO:0000259" key="3">
    <source>
        <dbReference type="PROSITE" id="PS51767"/>
    </source>
</evidence>
<proteinExistence type="predicted"/>
<feature type="non-terminal residue" evidence="4">
    <location>
        <position position="1"/>
    </location>
</feature>
<evidence type="ECO:0000313" key="5">
    <source>
        <dbReference type="Proteomes" id="UP000799441"/>
    </source>
</evidence>
<dbReference type="InterPro" id="IPR033121">
    <property type="entry name" value="PEPTIDASE_A1"/>
</dbReference>
<feature type="region of interest" description="Disordered" evidence="1">
    <location>
        <begin position="521"/>
        <end position="570"/>
    </location>
</feature>